<keyword evidence="10" id="KW-1185">Reference proteome</keyword>
<dbReference type="InterPro" id="IPR043156">
    <property type="entry name" value="Catalase_clade2_helical"/>
</dbReference>
<dbReference type="STRING" id="2512241.A0A553HUX6"/>
<dbReference type="SUPFAM" id="SSF52317">
    <property type="entry name" value="Class I glutamine amidotransferase-like"/>
    <property type="match status" value="1"/>
</dbReference>
<evidence type="ECO:0000256" key="7">
    <source>
        <dbReference type="SAM" id="MobiDB-lite"/>
    </source>
</evidence>
<dbReference type="InterPro" id="IPR036291">
    <property type="entry name" value="NAD(P)-bd_dom_sf"/>
</dbReference>
<dbReference type="PANTHER" id="PTHR42940:SF8">
    <property type="entry name" value="VACUOLAR PROTEIN SORTING-ASSOCIATED PROTEIN 11"/>
    <property type="match status" value="1"/>
</dbReference>
<dbReference type="OrthoDB" id="1879366at2759"/>
<comment type="similarity">
    <text evidence="2">Belongs to the zinc-containing alcohol dehydrogenase family.</text>
</comment>
<comment type="caution">
    <text evidence="9">The sequence shown here is derived from an EMBL/GenBank/DDBJ whole genome shotgun (WGS) entry which is preliminary data.</text>
</comment>
<dbReference type="AlphaFoldDB" id="A0A553HUX6"/>
<dbReference type="Gene3D" id="3.40.50.880">
    <property type="match status" value="1"/>
</dbReference>
<dbReference type="Pfam" id="PF00107">
    <property type="entry name" value="ADH_zinc_N"/>
    <property type="match status" value="1"/>
</dbReference>
<dbReference type="GO" id="GO:0005737">
    <property type="term" value="C:cytoplasm"/>
    <property type="evidence" value="ECO:0007669"/>
    <property type="project" value="TreeGrafter"/>
</dbReference>
<evidence type="ECO:0000256" key="3">
    <source>
        <dbReference type="ARBA" id="ARBA00022723"/>
    </source>
</evidence>
<reference evidence="10" key="1">
    <citation type="submission" date="2019-06" db="EMBL/GenBank/DDBJ databases">
        <title>Draft genome sequence of the griseofulvin-producing fungus Xylaria cubensis strain G536.</title>
        <authorList>
            <person name="Mead M.E."/>
            <person name="Raja H.A."/>
            <person name="Steenwyk J.L."/>
            <person name="Knowles S.L."/>
            <person name="Oberlies N.H."/>
            <person name="Rokas A."/>
        </authorList>
    </citation>
    <scope>NUCLEOTIDE SEQUENCE [LARGE SCALE GENOMIC DNA]</scope>
    <source>
        <strain evidence="10">G536</strain>
    </source>
</reference>
<evidence type="ECO:0000313" key="9">
    <source>
        <dbReference type="EMBL" id="TRX91754.1"/>
    </source>
</evidence>
<accession>A0A553HUX6</accession>
<dbReference type="Gene3D" id="3.40.50.720">
    <property type="entry name" value="NAD(P)-binding Rossmann-like Domain"/>
    <property type="match status" value="1"/>
</dbReference>
<dbReference type="Gene3D" id="1.20.1370.20">
    <property type="match status" value="1"/>
</dbReference>
<feature type="domain" description="Enoyl reductase (ER)" evidence="8">
    <location>
        <begin position="241"/>
        <end position="570"/>
    </location>
</feature>
<dbReference type="InterPro" id="IPR029062">
    <property type="entry name" value="Class_I_gatase-like"/>
</dbReference>
<dbReference type="InterPro" id="IPR013154">
    <property type="entry name" value="ADH-like_N"/>
</dbReference>
<evidence type="ECO:0000256" key="5">
    <source>
        <dbReference type="ARBA" id="ARBA00023002"/>
    </source>
</evidence>
<dbReference type="InterPro" id="IPR041399">
    <property type="entry name" value="Catalase_large_C"/>
</dbReference>
<protein>
    <recommendedName>
        <fullName evidence="8">Enoyl reductase (ER) domain-containing protein</fullName>
    </recommendedName>
</protein>
<keyword evidence="6" id="KW-0520">NAD</keyword>
<dbReference type="Pfam" id="PF08240">
    <property type="entry name" value="ADH_N"/>
    <property type="match status" value="1"/>
</dbReference>
<dbReference type="GO" id="GO:0004022">
    <property type="term" value="F:alcohol dehydrogenase (NAD+) activity"/>
    <property type="evidence" value="ECO:0007669"/>
    <property type="project" value="TreeGrafter"/>
</dbReference>
<proteinExistence type="inferred from homology"/>
<name>A0A553HUX6_9PEZI</name>
<comment type="cofactor">
    <cofactor evidence="1">
        <name>Zn(2+)</name>
        <dbReference type="ChEBI" id="CHEBI:29105"/>
    </cofactor>
</comment>
<dbReference type="Gene3D" id="3.90.180.10">
    <property type="entry name" value="Medium-chain alcohol dehydrogenases, catalytic domain"/>
    <property type="match status" value="1"/>
</dbReference>
<keyword evidence="5" id="KW-0560">Oxidoreductase</keyword>
<gene>
    <name evidence="9" type="ORF">FHL15_007307</name>
</gene>
<dbReference type="Proteomes" id="UP000319160">
    <property type="component" value="Unassembled WGS sequence"/>
</dbReference>
<dbReference type="SUPFAM" id="SSF51735">
    <property type="entry name" value="NAD(P)-binding Rossmann-fold domains"/>
    <property type="match status" value="1"/>
</dbReference>
<dbReference type="InterPro" id="IPR013149">
    <property type="entry name" value="ADH-like_C"/>
</dbReference>
<dbReference type="CDD" id="cd03132">
    <property type="entry name" value="GATase1_catalase"/>
    <property type="match status" value="1"/>
</dbReference>
<keyword evidence="3" id="KW-0479">Metal-binding</keyword>
<evidence type="ECO:0000256" key="6">
    <source>
        <dbReference type="ARBA" id="ARBA00023027"/>
    </source>
</evidence>
<feature type="region of interest" description="Disordered" evidence="7">
    <location>
        <begin position="44"/>
        <end position="65"/>
    </location>
</feature>
<keyword evidence="4" id="KW-0862">Zinc</keyword>
<dbReference type="EMBL" id="VFLP01000042">
    <property type="protein sequence ID" value="TRX91754.1"/>
    <property type="molecule type" value="Genomic_DNA"/>
</dbReference>
<dbReference type="SUPFAM" id="SSF50129">
    <property type="entry name" value="GroES-like"/>
    <property type="match status" value="1"/>
</dbReference>
<dbReference type="SMART" id="SM00829">
    <property type="entry name" value="PKS_ER"/>
    <property type="match status" value="1"/>
</dbReference>
<evidence type="ECO:0000259" key="8">
    <source>
        <dbReference type="SMART" id="SM00829"/>
    </source>
</evidence>
<evidence type="ECO:0000256" key="1">
    <source>
        <dbReference type="ARBA" id="ARBA00001947"/>
    </source>
</evidence>
<evidence type="ECO:0000256" key="4">
    <source>
        <dbReference type="ARBA" id="ARBA00022833"/>
    </source>
</evidence>
<dbReference type="InterPro" id="IPR011032">
    <property type="entry name" value="GroES-like_sf"/>
</dbReference>
<dbReference type="InterPro" id="IPR020843">
    <property type="entry name" value="ER"/>
</dbReference>
<dbReference type="FunFam" id="3.40.50.720:FF:000039">
    <property type="entry name" value="Alcohol dehydrogenase AdhP"/>
    <property type="match status" value="1"/>
</dbReference>
<evidence type="ECO:0000313" key="10">
    <source>
        <dbReference type="Proteomes" id="UP000319160"/>
    </source>
</evidence>
<sequence>MAVFAFELDHCDDPIVYEHMSQRLTDIDLELAQSVAELVGGTKPSKATRINHGKKAKNLSQTEVQPTKPTIATHRVATIIADGFDKTVYDAITSTLKASGALPFTIASRRSEIFSAGVEKKPGNGIKPNRHLEGRRSTLFDAIFTPGDADSIKTPEKSGRAIYWLREAFGHLKAIGATGEAVQLLEQIAVTIAKENTGLLQQFWYQIAQHRNVDRELDGLSSSYSSQFSPIFKIHPGQWDPQNKKVVIKDVPIPEPSKNQFLVKIKSASLCHSDLMGLARDQGETVTMGHEGAGVIEKIHPTAEGKGFDVGDAIGFNYFINVCYECDGCQIHNTRCENTDLPTCQGFHTDGFFQEYVVVDYHNAIVLPSELDVKRASPLFCAGITAFNAIDSCELQPGQWLAIVGCGGLGQFAVQYAKAMGYKVIGVDISDDSLASATEYGADAVFNSRTQADTYVDEIRKLSTKGVHAAAVFSGANAAFDGAIPLLRTNGLLMVVGIAPQPLQINAVDLITGRYRIKADSTGVPQRMSKAVAFTAKHNIQPNVDFRSIQDLPAMVDDMKNGKARRRQVVTFD</sequence>
<dbReference type="PANTHER" id="PTHR42940">
    <property type="entry name" value="ALCOHOL DEHYDROGENASE 1-RELATED"/>
    <property type="match status" value="1"/>
</dbReference>
<evidence type="ECO:0000256" key="2">
    <source>
        <dbReference type="ARBA" id="ARBA00008072"/>
    </source>
</evidence>
<organism evidence="9 10">
    <name type="scientific">Xylaria flabelliformis</name>
    <dbReference type="NCBI Taxonomy" id="2512241"/>
    <lineage>
        <taxon>Eukaryota</taxon>
        <taxon>Fungi</taxon>
        <taxon>Dikarya</taxon>
        <taxon>Ascomycota</taxon>
        <taxon>Pezizomycotina</taxon>
        <taxon>Sordariomycetes</taxon>
        <taxon>Xylariomycetidae</taxon>
        <taxon>Xylariales</taxon>
        <taxon>Xylariaceae</taxon>
        <taxon>Xylaria</taxon>
    </lineage>
</organism>
<dbReference type="GO" id="GO:0046872">
    <property type="term" value="F:metal ion binding"/>
    <property type="evidence" value="ECO:0007669"/>
    <property type="project" value="UniProtKB-KW"/>
</dbReference>